<keyword evidence="3" id="KW-1185">Reference proteome</keyword>
<protein>
    <submittedName>
        <fullName evidence="2">Dihydrofolate reductase family protein</fullName>
    </submittedName>
</protein>
<dbReference type="RefSeq" id="WP_344611193.1">
    <property type="nucleotide sequence ID" value="NZ_BAAARV010000007.1"/>
</dbReference>
<feature type="domain" description="Bacterial bifunctional deaminase-reductase C-terminal" evidence="1">
    <location>
        <begin position="2"/>
        <end position="174"/>
    </location>
</feature>
<gene>
    <name evidence="2" type="ORF">GCM10010170_011740</name>
</gene>
<dbReference type="Proteomes" id="UP001501444">
    <property type="component" value="Unassembled WGS sequence"/>
</dbReference>
<proteinExistence type="predicted"/>
<dbReference type="InterPro" id="IPR024072">
    <property type="entry name" value="DHFR-like_dom_sf"/>
</dbReference>
<dbReference type="Pfam" id="PF01872">
    <property type="entry name" value="RibD_C"/>
    <property type="match status" value="1"/>
</dbReference>
<accession>A0ABP5SJK9</accession>
<name>A0ABP5SJK9_9ACTN</name>
<dbReference type="SUPFAM" id="SSF53597">
    <property type="entry name" value="Dihydrofolate reductase-like"/>
    <property type="match status" value="1"/>
</dbReference>
<sequence>MRKIIASTYATLDGYIDNPHEWTFQYSDERSQQYAFTMTLKADSLLLGRVTYEGMAQAWPSMGGNPYADHVNSIAKYVVANGPVDTAAWGPATVIAGDDLVAEVTQLKERAGGDILIWGTGRLTDALAAAGLLDEYRVWIYPVIKGNGEPLFRPESTTALEFVDCTTFDNGVVVVTYRPVS</sequence>
<evidence type="ECO:0000313" key="3">
    <source>
        <dbReference type="Proteomes" id="UP001501444"/>
    </source>
</evidence>
<dbReference type="InterPro" id="IPR002734">
    <property type="entry name" value="RibDG_C"/>
</dbReference>
<dbReference type="EMBL" id="BAAARV010000007">
    <property type="protein sequence ID" value="GAA2332664.1"/>
    <property type="molecule type" value="Genomic_DNA"/>
</dbReference>
<evidence type="ECO:0000259" key="1">
    <source>
        <dbReference type="Pfam" id="PF01872"/>
    </source>
</evidence>
<dbReference type="PANTHER" id="PTHR38011:SF11">
    <property type="entry name" value="2,5-DIAMINO-6-RIBOSYLAMINO-4(3H)-PYRIMIDINONE 5'-PHOSPHATE REDUCTASE"/>
    <property type="match status" value="1"/>
</dbReference>
<organism evidence="2 3">
    <name type="scientific">Dactylosporangium salmoneum</name>
    <dbReference type="NCBI Taxonomy" id="53361"/>
    <lineage>
        <taxon>Bacteria</taxon>
        <taxon>Bacillati</taxon>
        <taxon>Actinomycetota</taxon>
        <taxon>Actinomycetes</taxon>
        <taxon>Micromonosporales</taxon>
        <taxon>Micromonosporaceae</taxon>
        <taxon>Dactylosporangium</taxon>
    </lineage>
</organism>
<dbReference type="Gene3D" id="3.40.430.10">
    <property type="entry name" value="Dihydrofolate Reductase, subunit A"/>
    <property type="match status" value="1"/>
</dbReference>
<evidence type="ECO:0000313" key="2">
    <source>
        <dbReference type="EMBL" id="GAA2332664.1"/>
    </source>
</evidence>
<dbReference type="PANTHER" id="PTHR38011">
    <property type="entry name" value="DIHYDROFOLATE REDUCTASE FAMILY PROTEIN (AFU_ORTHOLOGUE AFUA_8G06820)"/>
    <property type="match status" value="1"/>
</dbReference>
<reference evidence="3" key="1">
    <citation type="journal article" date="2019" name="Int. J. Syst. Evol. Microbiol.">
        <title>The Global Catalogue of Microorganisms (GCM) 10K type strain sequencing project: providing services to taxonomists for standard genome sequencing and annotation.</title>
        <authorList>
            <consortium name="The Broad Institute Genomics Platform"/>
            <consortium name="The Broad Institute Genome Sequencing Center for Infectious Disease"/>
            <person name="Wu L."/>
            <person name="Ma J."/>
        </authorList>
    </citation>
    <scope>NUCLEOTIDE SEQUENCE [LARGE SCALE GENOMIC DNA]</scope>
    <source>
        <strain evidence="3">JCM 3272</strain>
    </source>
</reference>
<dbReference type="InterPro" id="IPR050765">
    <property type="entry name" value="Riboflavin_Biosynth_HTPR"/>
</dbReference>
<comment type="caution">
    <text evidence="2">The sequence shown here is derived from an EMBL/GenBank/DDBJ whole genome shotgun (WGS) entry which is preliminary data.</text>
</comment>